<sequence length="104" mass="11622">MVNGVRHQNGGKAYTHGLFSSIKFETKLQDVKTKLEQLLEPERQARLKAEERTQEIQKKSTKEIRVLNDRLRVALERPPRPAQQPPPPPPRGGKGGGGGSCFIL</sequence>
<dbReference type="AlphaFoldDB" id="A0A0A0KMU6"/>
<reference evidence="2 3" key="3">
    <citation type="journal article" date="2010" name="BMC Genomics">
        <title>Transcriptome sequencing and comparative analysis of cucumber flowers with different sex types.</title>
        <authorList>
            <person name="Guo S."/>
            <person name="Zheng Y."/>
            <person name="Joung J.G."/>
            <person name="Liu S."/>
            <person name="Zhang Z."/>
            <person name="Crasta O.R."/>
            <person name="Sobral B.W."/>
            <person name="Xu Y."/>
            <person name="Huang S."/>
            <person name="Fei Z."/>
        </authorList>
    </citation>
    <scope>NUCLEOTIDE SEQUENCE [LARGE SCALE GENOMIC DNA]</scope>
    <source>
        <strain evidence="3">cv. 9930</strain>
    </source>
</reference>
<keyword evidence="3" id="KW-1185">Reference proteome</keyword>
<dbReference type="EMBL" id="CM002926">
    <property type="protein sequence ID" value="KGN49742.1"/>
    <property type="molecule type" value="Genomic_DNA"/>
</dbReference>
<evidence type="ECO:0000256" key="1">
    <source>
        <dbReference type="SAM" id="MobiDB-lite"/>
    </source>
</evidence>
<evidence type="ECO:0000313" key="2">
    <source>
        <dbReference type="EMBL" id="KGN49742.1"/>
    </source>
</evidence>
<reference evidence="2 3" key="2">
    <citation type="journal article" date="2009" name="PLoS ONE">
        <title>An integrated genetic and cytogenetic map of the cucumber genome.</title>
        <authorList>
            <person name="Ren Y."/>
            <person name="Zhang Z."/>
            <person name="Liu J."/>
            <person name="Staub J.E."/>
            <person name="Han Y."/>
            <person name="Cheng Z."/>
            <person name="Li X."/>
            <person name="Lu J."/>
            <person name="Miao H."/>
            <person name="Kang H."/>
            <person name="Xie B."/>
            <person name="Gu X."/>
            <person name="Wang X."/>
            <person name="Du Y."/>
            <person name="Jin W."/>
            <person name="Huang S."/>
        </authorList>
    </citation>
    <scope>NUCLEOTIDE SEQUENCE [LARGE SCALE GENOMIC DNA]</scope>
    <source>
        <strain evidence="3">cv. 9930</strain>
    </source>
</reference>
<reference evidence="2 3" key="4">
    <citation type="journal article" date="2011" name="BMC Genomics">
        <title>RNA-Seq improves annotation of protein-coding genes in the cucumber genome.</title>
        <authorList>
            <person name="Li Z."/>
            <person name="Zhang Z."/>
            <person name="Yan P."/>
            <person name="Huang S."/>
            <person name="Fei Z."/>
            <person name="Lin K."/>
        </authorList>
    </citation>
    <scope>NUCLEOTIDE SEQUENCE [LARGE SCALE GENOMIC DNA]</scope>
    <source>
        <strain evidence="3">cv. 9930</strain>
    </source>
</reference>
<protein>
    <submittedName>
        <fullName evidence="2">Uncharacterized protein</fullName>
    </submittedName>
</protein>
<accession>A0A0A0KMU6</accession>
<feature type="region of interest" description="Disordered" evidence="1">
    <location>
        <begin position="75"/>
        <end position="104"/>
    </location>
</feature>
<reference evidence="2 3" key="1">
    <citation type="journal article" date="2009" name="Nat. Genet.">
        <title>The genome of the cucumber, Cucumis sativus L.</title>
        <authorList>
            <person name="Huang S."/>
            <person name="Li R."/>
            <person name="Zhang Z."/>
            <person name="Li L."/>
            <person name="Gu X."/>
            <person name="Fan W."/>
            <person name="Lucas W.J."/>
            <person name="Wang X."/>
            <person name="Xie B."/>
            <person name="Ni P."/>
            <person name="Ren Y."/>
            <person name="Zhu H."/>
            <person name="Li J."/>
            <person name="Lin K."/>
            <person name="Jin W."/>
            <person name="Fei Z."/>
            <person name="Li G."/>
            <person name="Staub J."/>
            <person name="Kilian A."/>
            <person name="van der Vossen E.A."/>
            <person name="Wu Y."/>
            <person name="Guo J."/>
            <person name="He J."/>
            <person name="Jia Z."/>
            <person name="Ren Y."/>
            <person name="Tian G."/>
            <person name="Lu Y."/>
            <person name="Ruan J."/>
            <person name="Qian W."/>
            <person name="Wang M."/>
            <person name="Huang Q."/>
            <person name="Li B."/>
            <person name="Xuan Z."/>
            <person name="Cao J."/>
            <person name="Asan"/>
            <person name="Wu Z."/>
            <person name="Zhang J."/>
            <person name="Cai Q."/>
            <person name="Bai Y."/>
            <person name="Zhao B."/>
            <person name="Han Y."/>
            <person name="Li Y."/>
            <person name="Li X."/>
            <person name="Wang S."/>
            <person name="Shi Q."/>
            <person name="Liu S."/>
            <person name="Cho W.K."/>
            <person name="Kim J.Y."/>
            <person name="Xu Y."/>
            <person name="Heller-Uszynska K."/>
            <person name="Miao H."/>
            <person name="Cheng Z."/>
            <person name="Zhang S."/>
            <person name="Wu J."/>
            <person name="Yang Y."/>
            <person name="Kang H."/>
            <person name="Li M."/>
            <person name="Liang H."/>
            <person name="Ren X."/>
            <person name="Shi Z."/>
            <person name="Wen M."/>
            <person name="Jian M."/>
            <person name="Yang H."/>
            <person name="Zhang G."/>
            <person name="Yang Z."/>
            <person name="Chen R."/>
            <person name="Liu S."/>
            <person name="Li J."/>
            <person name="Ma L."/>
            <person name="Liu H."/>
            <person name="Zhou Y."/>
            <person name="Zhao J."/>
            <person name="Fang X."/>
            <person name="Li G."/>
            <person name="Fang L."/>
            <person name="Li Y."/>
            <person name="Liu D."/>
            <person name="Zheng H."/>
            <person name="Zhang Y."/>
            <person name="Qin N."/>
            <person name="Li Z."/>
            <person name="Yang G."/>
            <person name="Yang S."/>
            <person name="Bolund L."/>
            <person name="Kristiansen K."/>
            <person name="Zheng H."/>
            <person name="Li S."/>
            <person name="Zhang X."/>
            <person name="Yang H."/>
            <person name="Wang J."/>
            <person name="Sun R."/>
            <person name="Zhang B."/>
            <person name="Jiang S."/>
            <person name="Wang J."/>
            <person name="Du Y."/>
            <person name="Li S."/>
        </authorList>
    </citation>
    <scope>NUCLEOTIDE SEQUENCE [LARGE SCALE GENOMIC DNA]</scope>
    <source>
        <strain evidence="3">cv. 9930</strain>
    </source>
</reference>
<dbReference type="Gramene" id="KGN49742">
    <property type="protein sequence ID" value="KGN49742"/>
    <property type="gene ID" value="Csa_5G097970"/>
</dbReference>
<gene>
    <name evidence="2" type="ORF">Csa_5G097970</name>
</gene>
<organism evidence="2 3">
    <name type="scientific">Cucumis sativus</name>
    <name type="common">Cucumber</name>
    <dbReference type="NCBI Taxonomy" id="3659"/>
    <lineage>
        <taxon>Eukaryota</taxon>
        <taxon>Viridiplantae</taxon>
        <taxon>Streptophyta</taxon>
        <taxon>Embryophyta</taxon>
        <taxon>Tracheophyta</taxon>
        <taxon>Spermatophyta</taxon>
        <taxon>Magnoliopsida</taxon>
        <taxon>eudicotyledons</taxon>
        <taxon>Gunneridae</taxon>
        <taxon>Pentapetalae</taxon>
        <taxon>rosids</taxon>
        <taxon>fabids</taxon>
        <taxon>Cucurbitales</taxon>
        <taxon>Cucurbitaceae</taxon>
        <taxon>Benincaseae</taxon>
        <taxon>Cucumis</taxon>
    </lineage>
</organism>
<dbReference type="Proteomes" id="UP000029981">
    <property type="component" value="Chromosome 5"/>
</dbReference>
<feature type="compositionally biased region" description="Gly residues" evidence="1">
    <location>
        <begin position="92"/>
        <end position="104"/>
    </location>
</feature>
<feature type="compositionally biased region" description="Pro residues" evidence="1">
    <location>
        <begin position="80"/>
        <end position="91"/>
    </location>
</feature>
<proteinExistence type="predicted"/>
<evidence type="ECO:0000313" key="3">
    <source>
        <dbReference type="Proteomes" id="UP000029981"/>
    </source>
</evidence>
<name>A0A0A0KMU6_CUCSA</name>